<keyword evidence="3" id="KW-1185">Reference proteome</keyword>
<dbReference type="Proteomes" id="UP000230423">
    <property type="component" value="Unassembled WGS sequence"/>
</dbReference>
<sequence length="81" mass="8812">MPDRQRGFETFPAPARSKSGSTDARKVKSPYEFGGVPLKRIHDSDDARGFVLNEASKTGKRSISNCGSGEYQCDNGECIAK</sequence>
<proteinExistence type="predicted"/>
<gene>
    <name evidence="2" type="ORF">TELCIR_25210</name>
</gene>
<accession>A0A2G9T682</accession>
<protein>
    <submittedName>
        <fullName evidence="2">Uncharacterized protein</fullName>
    </submittedName>
</protein>
<evidence type="ECO:0000313" key="2">
    <source>
        <dbReference type="EMBL" id="PIO53455.1"/>
    </source>
</evidence>
<dbReference type="AlphaFoldDB" id="A0A2G9T682"/>
<feature type="non-terminal residue" evidence="2">
    <location>
        <position position="81"/>
    </location>
</feature>
<evidence type="ECO:0000313" key="3">
    <source>
        <dbReference type="Proteomes" id="UP000230423"/>
    </source>
</evidence>
<evidence type="ECO:0000256" key="1">
    <source>
        <dbReference type="SAM" id="MobiDB-lite"/>
    </source>
</evidence>
<feature type="region of interest" description="Disordered" evidence="1">
    <location>
        <begin position="1"/>
        <end position="29"/>
    </location>
</feature>
<name>A0A2G9T682_TELCI</name>
<reference evidence="2 3" key="1">
    <citation type="submission" date="2015-09" db="EMBL/GenBank/DDBJ databases">
        <title>Draft genome of the parasitic nematode Teladorsagia circumcincta isolate WARC Sus (inbred).</title>
        <authorList>
            <person name="Mitreva M."/>
        </authorList>
    </citation>
    <scope>NUCLEOTIDE SEQUENCE [LARGE SCALE GENOMIC DNA]</scope>
    <source>
        <strain evidence="2 3">S</strain>
    </source>
</reference>
<organism evidence="2 3">
    <name type="scientific">Teladorsagia circumcincta</name>
    <name type="common">Brown stomach worm</name>
    <name type="synonym">Ostertagia circumcincta</name>
    <dbReference type="NCBI Taxonomy" id="45464"/>
    <lineage>
        <taxon>Eukaryota</taxon>
        <taxon>Metazoa</taxon>
        <taxon>Ecdysozoa</taxon>
        <taxon>Nematoda</taxon>
        <taxon>Chromadorea</taxon>
        <taxon>Rhabditida</taxon>
        <taxon>Rhabditina</taxon>
        <taxon>Rhabditomorpha</taxon>
        <taxon>Strongyloidea</taxon>
        <taxon>Trichostrongylidae</taxon>
        <taxon>Teladorsagia</taxon>
    </lineage>
</organism>
<dbReference type="EMBL" id="KZ412652">
    <property type="protein sequence ID" value="PIO53455.1"/>
    <property type="molecule type" value="Genomic_DNA"/>
</dbReference>